<dbReference type="AlphaFoldDB" id="A0A2P2LRH6"/>
<sequence>MRVGFLIAKLRFTLYCLFITEAFLEYPVYLQIKGFDFLFGSVDAQLLEYFSVVGCASISSWPPKIKKEKTPNALNIDATKSIIDLLAALVIQ</sequence>
<accession>A0A2P2LRH6</accession>
<protein>
    <submittedName>
        <fullName evidence="1">Uncharacterized protein</fullName>
    </submittedName>
</protein>
<organism evidence="1">
    <name type="scientific">Rhizophora mucronata</name>
    <name type="common">Asiatic mangrove</name>
    <dbReference type="NCBI Taxonomy" id="61149"/>
    <lineage>
        <taxon>Eukaryota</taxon>
        <taxon>Viridiplantae</taxon>
        <taxon>Streptophyta</taxon>
        <taxon>Embryophyta</taxon>
        <taxon>Tracheophyta</taxon>
        <taxon>Spermatophyta</taxon>
        <taxon>Magnoliopsida</taxon>
        <taxon>eudicotyledons</taxon>
        <taxon>Gunneridae</taxon>
        <taxon>Pentapetalae</taxon>
        <taxon>rosids</taxon>
        <taxon>fabids</taxon>
        <taxon>Malpighiales</taxon>
        <taxon>Rhizophoraceae</taxon>
        <taxon>Rhizophora</taxon>
    </lineage>
</organism>
<proteinExistence type="predicted"/>
<evidence type="ECO:0000313" key="1">
    <source>
        <dbReference type="EMBL" id="MBX20554.1"/>
    </source>
</evidence>
<reference evidence="1" key="1">
    <citation type="submission" date="2018-02" db="EMBL/GenBank/DDBJ databases">
        <title>Rhizophora mucronata_Transcriptome.</title>
        <authorList>
            <person name="Meera S.P."/>
            <person name="Sreeshan A."/>
            <person name="Augustine A."/>
        </authorList>
    </citation>
    <scope>NUCLEOTIDE SEQUENCE</scope>
    <source>
        <tissue evidence="1">Leaf</tissue>
    </source>
</reference>
<name>A0A2P2LRH6_RHIMU</name>
<dbReference type="EMBL" id="GGEC01040070">
    <property type="protein sequence ID" value="MBX20554.1"/>
    <property type="molecule type" value="Transcribed_RNA"/>
</dbReference>